<name>A0A7S0PWW7_9STRA</name>
<feature type="chain" id="PRO_5031409645" description="PSI subunit V" evidence="3">
    <location>
        <begin position="24"/>
        <end position="348"/>
    </location>
</feature>
<evidence type="ECO:0000256" key="2">
    <source>
        <dbReference type="SAM" id="Phobius"/>
    </source>
</evidence>
<evidence type="ECO:0000256" key="3">
    <source>
        <dbReference type="SAM" id="SignalP"/>
    </source>
</evidence>
<feature type="transmembrane region" description="Helical" evidence="2">
    <location>
        <begin position="277"/>
        <end position="295"/>
    </location>
</feature>
<accession>A0A7S0PWW7</accession>
<keyword evidence="2" id="KW-0472">Membrane</keyword>
<dbReference type="AlphaFoldDB" id="A0A7S0PWW7"/>
<feature type="signal peptide" evidence="3">
    <location>
        <begin position="1"/>
        <end position="23"/>
    </location>
</feature>
<keyword evidence="2" id="KW-0812">Transmembrane</keyword>
<dbReference type="EMBL" id="HBEX01000908">
    <property type="protein sequence ID" value="CAD8595777.1"/>
    <property type="molecule type" value="Transcribed_RNA"/>
</dbReference>
<feature type="compositionally biased region" description="Basic residues" evidence="1">
    <location>
        <begin position="65"/>
        <end position="74"/>
    </location>
</feature>
<feature type="transmembrane region" description="Helical" evidence="2">
    <location>
        <begin position="237"/>
        <end position="257"/>
    </location>
</feature>
<feature type="region of interest" description="Disordered" evidence="1">
    <location>
        <begin position="131"/>
        <end position="153"/>
    </location>
</feature>
<evidence type="ECO:0000256" key="1">
    <source>
        <dbReference type="SAM" id="MobiDB-lite"/>
    </source>
</evidence>
<proteinExistence type="predicted"/>
<evidence type="ECO:0008006" key="5">
    <source>
        <dbReference type="Google" id="ProtNLM"/>
    </source>
</evidence>
<keyword evidence="2" id="KW-1133">Transmembrane helix</keyword>
<keyword evidence="3" id="KW-0732">Signal</keyword>
<feature type="compositionally biased region" description="Low complexity" evidence="1">
    <location>
        <begin position="86"/>
        <end position="101"/>
    </location>
</feature>
<organism evidence="4">
    <name type="scientific">Asterionellopsis glacialis</name>
    <dbReference type="NCBI Taxonomy" id="33640"/>
    <lineage>
        <taxon>Eukaryota</taxon>
        <taxon>Sar</taxon>
        <taxon>Stramenopiles</taxon>
        <taxon>Ochrophyta</taxon>
        <taxon>Bacillariophyta</taxon>
        <taxon>Fragilariophyceae</taxon>
        <taxon>Fragilariophycidae</taxon>
        <taxon>Fragilariales</taxon>
        <taxon>Fragilariaceae</taxon>
        <taxon>Asterionellopsis</taxon>
    </lineage>
</organism>
<gene>
    <name evidence="4" type="ORF">AGLA0713_LOCUS605</name>
</gene>
<feature type="region of interest" description="Disordered" evidence="1">
    <location>
        <begin position="64"/>
        <end position="113"/>
    </location>
</feature>
<protein>
    <recommendedName>
        <fullName evidence="5">PSI subunit V</fullName>
    </recommendedName>
</protein>
<evidence type="ECO:0000313" key="4">
    <source>
        <dbReference type="EMBL" id="CAD8595777.1"/>
    </source>
</evidence>
<sequence>MVQYTRTALSCLLLFAPAFTTNGFTTVLNNIHPSSSRVLNTNDVAATFTTSSAVGRQSVILEAAKKKKRRKRKQQPSSSDAEVPSSDETTSSSSYENTSDTLPTEISQDEPLSPDDIAQMKDIASFQFVDDDNDLPITNDGSDAPGRGAGGAKDALVLPNIRDTLKKKAMEEEVAKQEAEEAAKTPKIKRSDRVAFEKLLEQDPYADSDPAFFEEEEYGTVSALLGERAKPFLSIPFGPLQVGHFIGALGIVLMGFVEYPGFPLTNLPTPLRGALQGGLGTVYAINTVLAILAIFKASERGQPPALWAAKCFGVGGLAFDQLTQLPTTEQLERVKNQKGARALKNRKR</sequence>
<reference evidence="4" key="1">
    <citation type="submission" date="2021-01" db="EMBL/GenBank/DDBJ databases">
        <authorList>
            <person name="Corre E."/>
            <person name="Pelletier E."/>
            <person name="Niang G."/>
            <person name="Scheremetjew M."/>
            <person name="Finn R."/>
            <person name="Kale V."/>
            <person name="Holt S."/>
            <person name="Cochrane G."/>
            <person name="Meng A."/>
            <person name="Brown T."/>
            <person name="Cohen L."/>
        </authorList>
    </citation>
    <scope>NUCLEOTIDE SEQUENCE</scope>
</reference>